<dbReference type="RefSeq" id="WP_347721372.1">
    <property type="nucleotide sequence ID" value="NZ_CP003984.1"/>
</dbReference>
<dbReference type="AlphaFoldDB" id="A0AAN0RH90"/>
<dbReference type="KEGG" id="ptp:RCA23_c05690"/>
<keyword evidence="4" id="KW-1185">Reference proteome</keyword>
<dbReference type="PANTHER" id="PTHR30327">
    <property type="entry name" value="UNCHARACTERIZED PROTEIN YQGE"/>
    <property type="match status" value="1"/>
</dbReference>
<gene>
    <name evidence="3" type="ORF">RCA23_c05690</name>
</gene>
<proteinExistence type="inferred from homology"/>
<evidence type="ECO:0000313" key="4">
    <source>
        <dbReference type="Proteomes" id="UP000028680"/>
    </source>
</evidence>
<dbReference type="GO" id="GO:0005829">
    <property type="term" value="C:cytosol"/>
    <property type="evidence" value="ECO:0007669"/>
    <property type="project" value="TreeGrafter"/>
</dbReference>
<dbReference type="Pfam" id="PF02622">
    <property type="entry name" value="DUF179"/>
    <property type="match status" value="1"/>
</dbReference>
<evidence type="ECO:0000256" key="2">
    <source>
        <dbReference type="HAMAP-Rule" id="MF_00758"/>
    </source>
</evidence>
<dbReference type="NCBIfam" id="NF001268">
    <property type="entry name" value="PRK00228.1-4"/>
    <property type="match status" value="1"/>
</dbReference>
<dbReference type="Gene3D" id="3.40.1740.10">
    <property type="entry name" value="VC0467-like"/>
    <property type="match status" value="1"/>
</dbReference>
<dbReference type="SUPFAM" id="SSF143456">
    <property type="entry name" value="VC0467-like"/>
    <property type="match status" value="1"/>
</dbReference>
<evidence type="ECO:0000256" key="1">
    <source>
        <dbReference type="ARBA" id="ARBA00009600"/>
    </source>
</evidence>
<comment type="similarity">
    <text evidence="1 2">Belongs to the UPF0301 (AlgH) family.</text>
</comment>
<dbReference type="HAMAP" id="MF_00758">
    <property type="entry name" value="UPF0301"/>
    <property type="match status" value="1"/>
</dbReference>
<name>A0AAN0RH90_9RHOB</name>
<dbReference type="PANTHER" id="PTHR30327:SF1">
    <property type="entry name" value="UPF0301 PROTEIN YQGE"/>
    <property type="match status" value="1"/>
</dbReference>
<reference evidence="3 4" key="1">
    <citation type="journal article" date="2014" name="ISME J.">
        <title>Adaptation of an abundant Roseobacter RCA organism to pelagic systems revealed by genomic and transcriptomic analyses.</title>
        <authorList>
            <person name="Voget S."/>
            <person name="Wemheuer B."/>
            <person name="Brinkhoff T."/>
            <person name="Vollmers J."/>
            <person name="Dietrich S."/>
            <person name="Giebel H.A."/>
            <person name="Beardsley C."/>
            <person name="Sardemann C."/>
            <person name="Bakenhus I."/>
            <person name="Billerbeck S."/>
            <person name="Daniel R."/>
            <person name="Simon M."/>
        </authorList>
    </citation>
    <scope>NUCLEOTIDE SEQUENCE [LARGE SCALE GENOMIC DNA]</scope>
    <source>
        <strain evidence="3 4">RCA23</strain>
    </source>
</reference>
<dbReference type="GeneID" id="93367058"/>
<dbReference type="Proteomes" id="UP000028680">
    <property type="component" value="Chromosome"/>
</dbReference>
<accession>A0AAN0RH90</accession>
<evidence type="ECO:0000313" key="3">
    <source>
        <dbReference type="EMBL" id="AII86128.1"/>
    </source>
</evidence>
<protein>
    <recommendedName>
        <fullName evidence="2">UPF0301 protein RCA23_c05690</fullName>
    </recommendedName>
</protein>
<organism evidence="3 4">
    <name type="scientific">Planktomarina temperata RCA23</name>
    <dbReference type="NCBI Taxonomy" id="666509"/>
    <lineage>
        <taxon>Bacteria</taxon>
        <taxon>Pseudomonadati</taxon>
        <taxon>Pseudomonadota</taxon>
        <taxon>Alphaproteobacteria</taxon>
        <taxon>Rhodobacterales</taxon>
        <taxon>Paracoccaceae</taxon>
        <taxon>Planktomarina</taxon>
    </lineage>
</organism>
<sequence>MTALVVLLFPIHVLGMTDAQTTLVGKLLVAMPGMGDPRFEHSVVYISAHSEDGAMGLIVNKANAALDLKALLGHLDIPIGAFTPQVAVHFGGPVEPSRGFLLHSADYVGDPDTLRIDDRFAVTATVDAIKDLSRGLGPKTSLLALGYAGWAAGQLEAEIRANGWLICEAEFDLVFSPDNGAKWAAALASIGVDPTLLSGQAGRA</sequence>
<dbReference type="InterPro" id="IPR003774">
    <property type="entry name" value="AlgH-like"/>
</dbReference>
<dbReference type="EMBL" id="CP003984">
    <property type="protein sequence ID" value="AII86128.1"/>
    <property type="molecule type" value="Genomic_DNA"/>
</dbReference>